<sequence length="86" mass="9495">MRCARGSFGSKKGGQRCLPFNCWSRLPLVLLYAGHSRLPPLARAVEMDSAQKGQTDVPCRDGCGIGLEVAREMKDLSLSREKKVFL</sequence>
<reference evidence="1" key="1">
    <citation type="submission" date="2018-04" db="EMBL/GenBank/DDBJ databases">
        <title>WGS assembly of Panicum hallii.</title>
        <authorList>
            <person name="Lovell J."/>
            <person name="Jenkins J."/>
            <person name="Lowry D."/>
            <person name="Mamidi S."/>
            <person name="Sreedasyam A."/>
            <person name="Weng X."/>
            <person name="Barry K."/>
            <person name="Bonette J."/>
            <person name="Campitelli B."/>
            <person name="Daum C."/>
            <person name="Gordon S."/>
            <person name="Gould B."/>
            <person name="Lipzen A."/>
            <person name="Macqueen A."/>
            <person name="Palacio-Mejia J."/>
            <person name="Plott C."/>
            <person name="Shakirov E."/>
            <person name="Shu S."/>
            <person name="Yoshinaga Y."/>
            <person name="Zane M."/>
            <person name="Rokhsar D."/>
            <person name="Grimwood J."/>
            <person name="Schmutz J."/>
            <person name="Juenger T."/>
        </authorList>
    </citation>
    <scope>NUCLEOTIDE SEQUENCE [LARGE SCALE GENOMIC DNA]</scope>
    <source>
        <strain evidence="1">FIL2</strain>
    </source>
</reference>
<proteinExistence type="predicted"/>
<organism evidence="1">
    <name type="scientific">Panicum hallii</name>
    <dbReference type="NCBI Taxonomy" id="206008"/>
    <lineage>
        <taxon>Eukaryota</taxon>
        <taxon>Viridiplantae</taxon>
        <taxon>Streptophyta</taxon>
        <taxon>Embryophyta</taxon>
        <taxon>Tracheophyta</taxon>
        <taxon>Spermatophyta</taxon>
        <taxon>Magnoliopsida</taxon>
        <taxon>Liliopsida</taxon>
        <taxon>Poales</taxon>
        <taxon>Poaceae</taxon>
        <taxon>PACMAD clade</taxon>
        <taxon>Panicoideae</taxon>
        <taxon>Panicodae</taxon>
        <taxon>Paniceae</taxon>
        <taxon>Panicinae</taxon>
        <taxon>Panicum</taxon>
        <taxon>Panicum sect. Panicum</taxon>
    </lineage>
</organism>
<dbReference type="Gramene" id="PVH66427">
    <property type="protein sequence ID" value="PVH66427"/>
    <property type="gene ID" value="PAHAL_1G242900"/>
</dbReference>
<dbReference type="AlphaFoldDB" id="A0A2T8KW73"/>
<gene>
    <name evidence="1" type="ORF">PAHAL_1G242900</name>
</gene>
<name>A0A2T8KW73_9POAL</name>
<dbReference type="Proteomes" id="UP000243499">
    <property type="component" value="Chromosome 1"/>
</dbReference>
<protein>
    <submittedName>
        <fullName evidence="1">Uncharacterized protein</fullName>
    </submittedName>
</protein>
<dbReference type="EMBL" id="CM008046">
    <property type="protein sequence ID" value="PVH66427.1"/>
    <property type="molecule type" value="Genomic_DNA"/>
</dbReference>
<accession>A0A2T8KW73</accession>
<evidence type="ECO:0000313" key="1">
    <source>
        <dbReference type="EMBL" id="PVH66427.1"/>
    </source>
</evidence>